<dbReference type="SUPFAM" id="SSF88946">
    <property type="entry name" value="Sigma2 domain of RNA polymerase sigma factors"/>
    <property type="match status" value="1"/>
</dbReference>
<dbReference type="PANTHER" id="PTHR43133:SF60">
    <property type="entry name" value="RNA POLYMERASE SIGMA FACTOR SIGV"/>
    <property type="match status" value="1"/>
</dbReference>
<dbReference type="SUPFAM" id="SSF88659">
    <property type="entry name" value="Sigma3 and sigma4 domains of RNA polymerase sigma factors"/>
    <property type="match status" value="1"/>
</dbReference>
<dbReference type="PANTHER" id="PTHR43133">
    <property type="entry name" value="RNA POLYMERASE ECF-TYPE SIGMA FACTO"/>
    <property type="match status" value="1"/>
</dbReference>
<keyword evidence="4" id="KW-0804">Transcription</keyword>
<keyword evidence="9" id="KW-1185">Reference proteome</keyword>
<name>A0ABR7HKY6_9FIRM</name>
<gene>
    <name evidence="7" type="ORF">H8R91_06600</name>
    <name evidence="8" type="ORF">H8R91_06630</name>
</gene>
<keyword evidence="2" id="KW-0805">Transcription regulation</keyword>
<comment type="caution">
    <text evidence="7">The sequence shown here is derived from an EMBL/GenBank/DDBJ whole genome shotgun (WGS) entry which is preliminary data.</text>
</comment>
<dbReference type="InterPro" id="IPR036388">
    <property type="entry name" value="WH-like_DNA-bd_sf"/>
</dbReference>
<dbReference type="EMBL" id="JACOPS010000002">
    <property type="protein sequence ID" value="MBC5728195.1"/>
    <property type="molecule type" value="Genomic_DNA"/>
</dbReference>
<protein>
    <submittedName>
        <fullName evidence="7">Sigma-70 family RNA polymerase sigma factor</fullName>
    </submittedName>
</protein>
<evidence type="ECO:0000313" key="7">
    <source>
        <dbReference type="EMBL" id="MBC5728189.1"/>
    </source>
</evidence>
<keyword evidence="3" id="KW-0731">Sigma factor</keyword>
<dbReference type="RefSeq" id="WP_022234305.1">
    <property type="nucleotide sequence ID" value="NZ_JACOPS010000002.1"/>
</dbReference>
<dbReference type="Gene3D" id="1.10.10.10">
    <property type="entry name" value="Winged helix-like DNA-binding domain superfamily/Winged helix DNA-binding domain"/>
    <property type="match status" value="1"/>
</dbReference>
<dbReference type="InterPro" id="IPR039425">
    <property type="entry name" value="RNA_pol_sigma-70-like"/>
</dbReference>
<sequence>MIHSVPKNKIEQVIVKYADMIFRIAYQNLKSKADAEDIFQEVCVTLLTKNPPLDDEKHLKYWLIRVTINKCNNFHKSFWHNKIESIDKYTELEQPQTKAVMEEIWQLPKQYRNVIYLYYYEDYSIAEIARIMDKSQNTISSQLQRARKRLGKILSEGGL</sequence>
<dbReference type="InterPro" id="IPR013325">
    <property type="entry name" value="RNA_pol_sigma_r2"/>
</dbReference>
<evidence type="ECO:0000256" key="1">
    <source>
        <dbReference type="ARBA" id="ARBA00010641"/>
    </source>
</evidence>
<dbReference type="InterPro" id="IPR013249">
    <property type="entry name" value="RNA_pol_sigma70_r4_t2"/>
</dbReference>
<dbReference type="NCBIfam" id="TIGR02937">
    <property type="entry name" value="sigma70-ECF"/>
    <property type="match status" value="1"/>
</dbReference>
<dbReference type="Proteomes" id="UP000636755">
    <property type="component" value="Unassembled WGS sequence"/>
</dbReference>
<evidence type="ECO:0000256" key="3">
    <source>
        <dbReference type="ARBA" id="ARBA00023082"/>
    </source>
</evidence>
<proteinExistence type="inferred from homology"/>
<dbReference type="InterPro" id="IPR007627">
    <property type="entry name" value="RNA_pol_sigma70_r2"/>
</dbReference>
<comment type="similarity">
    <text evidence="1">Belongs to the sigma-70 factor family. ECF subfamily.</text>
</comment>
<evidence type="ECO:0000256" key="4">
    <source>
        <dbReference type="ARBA" id="ARBA00023163"/>
    </source>
</evidence>
<dbReference type="Pfam" id="PF08281">
    <property type="entry name" value="Sigma70_r4_2"/>
    <property type="match status" value="1"/>
</dbReference>
<evidence type="ECO:0000313" key="8">
    <source>
        <dbReference type="EMBL" id="MBC5728195.1"/>
    </source>
</evidence>
<dbReference type="Pfam" id="PF04542">
    <property type="entry name" value="Sigma70_r2"/>
    <property type="match status" value="1"/>
</dbReference>
<evidence type="ECO:0000259" key="5">
    <source>
        <dbReference type="Pfam" id="PF04542"/>
    </source>
</evidence>
<reference evidence="7 9" key="1">
    <citation type="submission" date="2020-08" db="EMBL/GenBank/DDBJ databases">
        <title>Genome public.</title>
        <authorList>
            <person name="Liu C."/>
            <person name="Sun Q."/>
        </authorList>
    </citation>
    <scope>NUCLEOTIDE SEQUENCE [LARGE SCALE GENOMIC DNA]</scope>
    <source>
        <strain evidence="7 9">NSJ-71</strain>
    </source>
</reference>
<dbReference type="EMBL" id="JACOPS010000002">
    <property type="protein sequence ID" value="MBC5728189.1"/>
    <property type="molecule type" value="Genomic_DNA"/>
</dbReference>
<dbReference type="InterPro" id="IPR014284">
    <property type="entry name" value="RNA_pol_sigma-70_dom"/>
</dbReference>
<evidence type="ECO:0000256" key="2">
    <source>
        <dbReference type="ARBA" id="ARBA00023015"/>
    </source>
</evidence>
<dbReference type="CDD" id="cd06171">
    <property type="entry name" value="Sigma70_r4"/>
    <property type="match status" value="1"/>
</dbReference>
<evidence type="ECO:0000313" key="9">
    <source>
        <dbReference type="Proteomes" id="UP000636755"/>
    </source>
</evidence>
<organism evidence="7 9">
    <name type="scientific">Ruminococcus intestinalis</name>
    <dbReference type="NCBI Taxonomy" id="2763066"/>
    <lineage>
        <taxon>Bacteria</taxon>
        <taxon>Bacillati</taxon>
        <taxon>Bacillota</taxon>
        <taxon>Clostridia</taxon>
        <taxon>Eubacteriales</taxon>
        <taxon>Oscillospiraceae</taxon>
        <taxon>Ruminococcus</taxon>
    </lineage>
</organism>
<accession>A0ABR7HKY6</accession>
<dbReference type="InterPro" id="IPR013324">
    <property type="entry name" value="RNA_pol_sigma_r3/r4-like"/>
</dbReference>
<feature type="domain" description="RNA polymerase sigma factor 70 region 4 type 2" evidence="6">
    <location>
        <begin position="100"/>
        <end position="150"/>
    </location>
</feature>
<feature type="domain" description="RNA polymerase sigma-70 region 2" evidence="5">
    <location>
        <begin position="15"/>
        <end position="76"/>
    </location>
</feature>
<evidence type="ECO:0000259" key="6">
    <source>
        <dbReference type="Pfam" id="PF08281"/>
    </source>
</evidence>
<dbReference type="Gene3D" id="1.10.1740.10">
    <property type="match status" value="1"/>
</dbReference>